<evidence type="ECO:0000313" key="21">
    <source>
        <dbReference type="Proteomes" id="UP000244571"/>
    </source>
</evidence>
<evidence type="ECO:0000256" key="13">
    <source>
        <dbReference type="ARBA" id="ARBA00022989"/>
    </source>
</evidence>
<keyword evidence="8" id="KW-1003">Cell membrane</keyword>
<feature type="transmembrane region" description="Helical" evidence="19">
    <location>
        <begin position="53"/>
        <end position="71"/>
    </location>
</feature>
<keyword evidence="17" id="KW-1208">Phospholipid metabolism</keyword>
<feature type="transmembrane region" description="Helical" evidence="19">
    <location>
        <begin position="191"/>
        <end position="209"/>
    </location>
</feature>
<keyword evidence="11 18" id="KW-0812">Transmembrane</keyword>
<evidence type="ECO:0000256" key="1">
    <source>
        <dbReference type="ARBA" id="ARBA00001698"/>
    </source>
</evidence>
<accession>A0A2R4XHK0</accession>
<keyword evidence="16" id="KW-0594">Phospholipid biosynthesis</keyword>
<dbReference type="AlphaFoldDB" id="A0A2R4XHK0"/>
<keyword evidence="13 19" id="KW-1133">Transmembrane helix</keyword>
<proteinExistence type="inferred from homology"/>
<feature type="transmembrane region" description="Helical" evidence="19">
    <location>
        <begin position="221"/>
        <end position="243"/>
    </location>
</feature>
<keyword evidence="14" id="KW-0443">Lipid metabolism</keyword>
<comment type="catalytic activity">
    <reaction evidence="1 18">
        <text>a 1,2-diacyl-sn-glycero-3-phosphate + CTP + H(+) = a CDP-1,2-diacyl-sn-glycerol + diphosphate</text>
        <dbReference type="Rhea" id="RHEA:16229"/>
        <dbReference type="ChEBI" id="CHEBI:15378"/>
        <dbReference type="ChEBI" id="CHEBI:33019"/>
        <dbReference type="ChEBI" id="CHEBI:37563"/>
        <dbReference type="ChEBI" id="CHEBI:58332"/>
        <dbReference type="ChEBI" id="CHEBI:58608"/>
        <dbReference type="EC" id="2.7.7.41"/>
    </reaction>
</comment>
<evidence type="ECO:0000256" key="4">
    <source>
        <dbReference type="ARBA" id="ARBA00005189"/>
    </source>
</evidence>
<dbReference type="GO" id="GO:0016024">
    <property type="term" value="P:CDP-diacylglycerol biosynthetic process"/>
    <property type="evidence" value="ECO:0007669"/>
    <property type="project" value="UniProtKB-UniPathway"/>
</dbReference>
<dbReference type="Pfam" id="PF01148">
    <property type="entry name" value="CTP_transf_1"/>
    <property type="match status" value="1"/>
</dbReference>
<dbReference type="GO" id="GO:0005886">
    <property type="term" value="C:plasma membrane"/>
    <property type="evidence" value="ECO:0007669"/>
    <property type="project" value="UniProtKB-SubCell"/>
</dbReference>
<organism evidence="20 21">
    <name type="scientific">Orrella marina</name>
    <dbReference type="NCBI Taxonomy" id="2163011"/>
    <lineage>
        <taxon>Bacteria</taxon>
        <taxon>Pseudomonadati</taxon>
        <taxon>Pseudomonadota</taxon>
        <taxon>Betaproteobacteria</taxon>
        <taxon>Burkholderiales</taxon>
        <taxon>Alcaligenaceae</taxon>
        <taxon>Orrella</taxon>
    </lineage>
</organism>
<dbReference type="UniPathway" id="UPA00557">
    <property type="reaction ID" value="UER00614"/>
</dbReference>
<comment type="similarity">
    <text evidence="5 18">Belongs to the CDS family.</text>
</comment>
<evidence type="ECO:0000256" key="19">
    <source>
        <dbReference type="SAM" id="Phobius"/>
    </source>
</evidence>
<keyword evidence="12 18" id="KW-0548">Nucleotidyltransferase</keyword>
<comment type="pathway">
    <text evidence="3 18">Phospholipid metabolism; CDP-diacylglycerol biosynthesis; CDP-diacylglycerol from sn-glycerol 3-phosphate: step 3/3.</text>
</comment>
<evidence type="ECO:0000256" key="2">
    <source>
        <dbReference type="ARBA" id="ARBA00004651"/>
    </source>
</evidence>
<dbReference type="EMBL" id="CP028901">
    <property type="protein sequence ID" value="AWB33223.1"/>
    <property type="molecule type" value="Genomic_DNA"/>
</dbReference>
<evidence type="ECO:0000256" key="14">
    <source>
        <dbReference type="ARBA" id="ARBA00023098"/>
    </source>
</evidence>
<evidence type="ECO:0000256" key="15">
    <source>
        <dbReference type="ARBA" id="ARBA00023136"/>
    </source>
</evidence>
<feature type="transmembrane region" description="Helical" evidence="19">
    <location>
        <begin position="91"/>
        <end position="108"/>
    </location>
</feature>
<dbReference type="EC" id="2.7.7.41" evidence="6 18"/>
<feature type="transmembrane region" description="Helical" evidence="19">
    <location>
        <begin position="150"/>
        <end position="170"/>
    </location>
</feature>
<evidence type="ECO:0000256" key="5">
    <source>
        <dbReference type="ARBA" id="ARBA00010185"/>
    </source>
</evidence>
<dbReference type="GO" id="GO:0004605">
    <property type="term" value="F:phosphatidate cytidylyltransferase activity"/>
    <property type="evidence" value="ECO:0007669"/>
    <property type="project" value="UniProtKB-EC"/>
</dbReference>
<dbReference type="RefSeq" id="WP_108620652.1">
    <property type="nucleotide sequence ID" value="NZ_CP028901.1"/>
</dbReference>
<dbReference type="InterPro" id="IPR000374">
    <property type="entry name" value="PC_trans"/>
</dbReference>
<evidence type="ECO:0000256" key="17">
    <source>
        <dbReference type="ARBA" id="ARBA00023264"/>
    </source>
</evidence>
<evidence type="ECO:0000256" key="18">
    <source>
        <dbReference type="RuleBase" id="RU003938"/>
    </source>
</evidence>
<keyword evidence="21" id="KW-1185">Reference proteome</keyword>
<sequence>MLRQRVITAIVLLLVLASVLASPWQQAWPVFLAVVSGLAVWEWLRMTSRPMPVIGWVGGAAVILGLIWQGMLWQGAVKEPVGLSASQGSQTLFLLSVALSSAVWLMLVPMKLKHADVHSAAGLPVWGLFAPVCLYATWGALVVWMDQGGIWLVISILALVWIADIFAYFGGKRWGRNKLAPAISPGKTREGALVGLNGVIVWMLVTSQIPGSYAEQVLELYGWFLLILIAALLGAVSIMGDLFESLLKRQVGIKDSSNLLPGHGGVFDRIDAVVAVVPLAYLITSPSLFQ</sequence>
<dbReference type="KEGG" id="boz:DBV39_05320"/>
<dbReference type="Proteomes" id="UP000244571">
    <property type="component" value="Chromosome"/>
</dbReference>
<comment type="subcellular location">
    <subcellularLocation>
        <location evidence="2">Cell membrane</location>
        <topology evidence="2">Multi-pass membrane protein</topology>
    </subcellularLocation>
</comment>
<evidence type="ECO:0000256" key="9">
    <source>
        <dbReference type="ARBA" id="ARBA00022516"/>
    </source>
</evidence>
<dbReference type="OrthoDB" id="9799199at2"/>
<evidence type="ECO:0000256" key="10">
    <source>
        <dbReference type="ARBA" id="ARBA00022679"/>
    </source>
</evidence>
<reference evidence="20 21" key="1">
    <citation type="submission" date="2018-04" db="EMBL/GenBank/DDBJ databases">
        <title>Bordetella sp. HZ20 isolated from seawater.</title>
        <authorList>
            <person name="Sun C."/>
        </authorList>
    </citation>
    <scope>NUCLEOTIDE SEQUENCE [LARGE SCALE GENOMIC DNA]</scope>
    <source>
        <strain evidence="20 21">HZ20</strain>
    </source>
</reference>
<dbReference type="PANTHER" id="PTHR46382:SF1">
    <property type="entry name" value="PHOSPHATIDATE CYTIDYLYLTRANSFERASE"/>
    <property type="match status" value="1"/>
</dbReference>
<evidence type="ECO:0000256" key="8">
    <source>
        <dbReference type="ARBA" id="ARBA00022475"/>
    </source>
</evidence>
<evidence type="ECO:0000256" key="7">
    <source>
        <dbReference type="ARBA" id="ARBA00019373"/>
    </source>
</evidence>
<keyword evidence="10 18" id="KW-0808">Transferase</keyword>
<dbReference type="PANTHER" id="PTHR46382">
    <property type="entry name" value="PHOSPHATIDATE CYTIDYLYLTRANSFERASE"/>
    <property type="match status" value="1"/>
</dbReference>
<dbReference type="PROSITE" id="PS01315">
    <property type="entry name" value="CDS"/>
    <property type="match status" value="1"/>
</dbReference>
<keyword evidence="15 19" id="KW-0472">Membrane</keyword>
<feature type="transmembrane region" description="Helical" evidence="19">
    <location>
        <begin position="120"/>
        <end position="144"/>
    </location>
</feature>
<evidence type="ECO:0000256" key="6">
    <source>
        <dbReference type="ARBA" id="ARBA00012487"/>
    </source>
</evidence>
<evidence type="ECO:0000256" key="12">
    <source>
        <dbReference type="ARBA" id="ARBA00022695"/>
    </source>
</evidence>
<evidence type="ECO:0000256" key="3">
    <source>
        <dbReference type="ARBA" id="ARBA00005119"/>
    </source>
</evidence>
<feature type="transmembrane region" description="Helical" evidence="19">
    <location>
        <begin position="31"/>
        <end position="46"/>
    </location>
</feature>
<keyword evidence="9" id="KW-0444">Lipid biosynthesis</keyword>
<name>A0A2R4XHK0_9BURK</name>
<protein>
    <recommendedName>
        <fullName evidence="7 18">Phosphatidate cytidylyltransferase</fullName>
        <ecNumber evidence="6 18">2.7.7.41</ecNumber>
    </recommendedName>
</protein>
<gene>
    <name evidence="20" type="ORF">DBV39_05320</name>
</gene>
<evidence type="ECO:0000256" key="11">
    <source>
        <dbReference type="ARBA" id="ARBA00022692"/>
    </source>
</evidence>
<evidence type="ECO:0000256" key="16">
    <source>
        <dbReference type="ARBA" id="ARBA00023209"/>
    </source>
</evidence>
<comment type="pathway">
    <text evidence="4">Lipid metabolism.</text>
</comment>
<evidence type="ECO:0000313" key="20">
    <source>
        <dbReference type="EMBL" id="AWB33223.1"/>
    </source>
</evidence>